<evidence type="ECO:0000313" key="11">
    <source>
        <dbReference type="EMBL" id="MCQ9209799.1"/>
    </source>
</evidence>
<reference evidence="11" key="2">
    <citation type="journal article" date="2023" name="Curr. Microbiol.">
        <title>Granulicatella seriolae sp. nov., a Novel Facultative Anaerobe Isolated from Yellowtail Marine Fish.</title>
        <authorList>
            <person name="Lee M."/>
            <person name="Choi Y.J."/>
            <person name="Farooq A."/>
            <person name="Jeong J.B."/>
            <person name="Jung M.Y."/>
        </authorList>
    </citation>
    <scope>NUCLEOTIDE SEQUENCE</scope>
    <source>
        <strain evidence="11">S8</strain>
    </source>
</reference>
<keyword evidence="7 10" id="KW-0472">Membrane</keyword>
<dbReference type="EMBL" id="JANHNZ010000003">
    <property type="protein sequence ID" value="MCQ9209799.1"/>
    <property type="molecule type" value="Genomic_DNA"/>
</dbReference>
<dbReference type="Gene3D" id="3.30.700.10">
    <property type="entry name" value="Glycoprotein, Type 4 Pilin"/>
    <property type="match status" value="1"/>
</dbReference>
<dbReference type="NCBIfam" id="NF040999">
    <property type="entry name" value="pilin_ComGC"/>
    <property type="match status" value="1"/>
</dbReference>
<evidence type="ECO:0000256" key="2">
    <source>
        <dbReference type="ARBA" id="ARBA00004241"/>
    </source>
</evidence>
<dbReference type="PROSITE" id="PS00409">
    <property type="entry name" value="PROKAR_NTER_METHYL"/>
    <property type="match status" value="1"/>
</dbReference>
<comment type="similarity">
    <text evidence="9">Belongs to the ComGC family.</text>
</comment>
<evidence type="ECO:0000256" key="5">
    <source>
        <dbReference type="ARBA" id="ARBA00022692"/>
    </source>
</evidence>
<evidence type="ECO:0000256" key="7">
    <source>
        <dbReference type="ARBA" id="ARBA00023136"/>
    </source>
</evidence>
<dbReference type="InterPro" id="IPR012902">
    <property type="entry name" value="N_methyl_site"/>
</dbReference>
<dbReference type="PRINTS" id="PR00813">
    <property type="entry name" value="BCTERIALGSPG"/>
</dbReference>
<keyword evidence="3" id="KW-1003">Cell membrane</keyword>
<keyword evidence="12" id="KW-1185">Reference proteome</keyword>
<evidence type="ECO:0000256" key="3">
    <source>
        <dbReference type="ARBA" id="ARBA00022475"/>
    </source>
</evidence>
<feature type="transmembrane region" description="Helical" evidence="10">
    <location>
        <begin position="21"/>
        <end position="39"/>
    </location>
</feature>
<keyword evidence="5 10" id="KW-0812">Transmembrane</keyword>
<reference evidence="11" key="1">
    <citation type="submission" date="2022-07" db="EMBL/GenBank/DDBJ databases">
        <authorList>
            <person name="Jung M.-Y."/>
            <person name="Lee M."/>
        </authorList>
    </citation>
    <scope>NUCLEOTIDE SEQUENCE</scope>
    <source>
        <strain evidence="11">S8</strain>
    </source>
</reference>
<dbReference type="InterPro" id="IPR045584">
    <property type="entry name" value="Pilin-like"/>
</dbReference>
<evidence type="ECO:0000313" key="12">
    <source>
        <dbReference type="Proteomes" id="UP001059480"/>
    </source>
</evidence>
<proteinExistence type="inferred from homology"/>
<evidence type="ECO:0000256" key="1">
    <source>
        <dbReference type="ARBA" id="ARBA00004162"/>
    </source>
</evidence>
<dbReference type="SUPFAM" id="SSF54523">
    <property type="entry name" value="Pili subunits"/>
    <property type="match status" value="1"/>
</dbReference>
<reference evidence="11" key="3">
    <citation type="journal article" date="2023" name="Microbiol. Resour. Announc.">
        <title>Draft Genome Sequence of Granulicatella sp. Strain S8, Isolated from a Marine Fish, Seriola quinqueradiata.</title>
        <authorList>
            <person name="Lee M."/>
            <person name="Farooq A."/>
            <person name="Jeong J.B."/>
            <person name="Jung M.Y."/>
        </authorList>
    </citation>
    <scope>NUCLEOTIDE SEQUENCE</scope>
    <source>
        <strain evidence="11">S8</strain>
    </source>
</reference>
<keyword evidence="6 10" id="KW-1133">Transmembrane helix</keyword>
<dbReference type="NCBIfam" id="TIGR02532">
    <property type="entry name" value="IV_pilin_GFxxxE"/>
    <property type="match status" value="1"/>
</dbReference>
<evidence type="ECO:0000256" key="8">
    <source>
        <dbReference type="ARBA" id="ARBA00023287"/>
    </source>
</evidence>
<name>A0ABT1WMQ2_9LACT</name>
<keyword evidence="4" id="KW-0488">Methylation</keyword>
<comment type="caution">
    <text evidence="11">The sequence shown here is derived from an EMBL/GenBank/DDBJ whole genome shotgun (WGS) entry which is preliminary data.</text>
</comment>
<organism evidence="11 12">
    <name type="scientific">Granulicatella seriolae</name>
    <dbReference type="NCBI Taxonomy" id="2967226"/>
    <lineage>
        <taxon>Bacteria</taxon>
        <taxon>Bacillati</taxon>
        <taxon>Bacillota</taxon>
        <taxon>Bacilli</taxon>
        <taxon>Lactobacillales</taxon>
        <taxon>Carnobacteriaceae</taxon>
        <taxon>Granulicatella</taxon>
    </lineage>
</organism>
<evidence type="ECO:0000256" key="4">
    <source>
        <dbReference type="ARBA" id="ARBA00022481"/>
    </source>
</evidence>
<accession>A0ABT1WMQ2</accession>
<evidence type="ECO:0000256" key="9">
    <source>
        <dbReference type="ARBA" id="ARBA00043982"/>
    </source>
</evidence>
<dbReference type="Proteomes" id="UP001059480">
    <property type="component" value="Unassembled WGS sequence"/>
</dbReference>
<dbReference type="Pfam" id="PF07963">
    <property type="entry name" value="N_methyl"/>
    <property type="match status" value="1"/>
</dbReference>
<dbReference type="PIRSF" id="PIRSF029928">
    <property type="entry name" value="Late_competence_ComGC"/>
    <property type="match status" value="1"/>
</dbReference>
<comment type="subcellular location">
    <subcellularLocation>
        <location evidence="1">Cell membrane</location>
        <topology evidence="1">Single-pass membrane protein</topology>
    </subcellularLocation>
    <subcellularLocation>
        <location evidence="2">Cell surface</location>
    </subcellularLocation>
</comment>
<protein>
    <submittedName>
        <fullName evidence="11">Competence type IV pilus major pilin ComGC</fullName>
    </submittedName>
</protein>
<sequence length="101" mass="11315">MKKKIRKCLKKKSGFTLIEMVIVLFIVGILMLLIIPNVAKQHESAQAKGDQAIVEIVQSQERMYMIDNSTKTKPSIDTLVSDGYITAQQKAAYEEAAKNDD</sequence>
<dbReference type="RefSeq" id="WP_256944908.1">
    <property type="nucleotide sequence ID" value="NZ_JANHNZ010000003.1"/>
</dbReference>
<keyword evidence="8" id="KW-0178">Competence</keyword>
<dbReference type="InterPro" id="IPR016940">
    <property type="entry name" value="ComGC"/>
</dbReference>
<evidence type="ECO:0000256" key="10">
    <source>
        <dbReference type="SAM" id="Phobius"/>
    </source>
</evidence>
<evidence type="ECO:0000256" key="6">
    <source>
        <dbReference type="ARBA" id="ARBA00022989"/>
    </source>
</evidence>
<gene>
    <name evidence="11" type="primary">comGC</name>
    <name evidence="11" type="ORF">NPA36_04470</name>
</gene>
<dbReference type="InterPro" id="IPR000983">
    <property type="entry name" value="Bac_GSPG_pilin"/>
</dbReference>